<evidence type="ECO:0000313" key="4">
    <source>
        <dbReference type="Proteomes" id="UP001202479"/>
    </source>
</evidence>
<feature type="compositionally biased region" description="Low complexity" evidence="1">
    <location>
        <begin position="61"/>
        <end position="70"/>
    </location>
</feature>
<comment type="caution">
    <text evidence="3">The sequence shown here is derived from an EMBL/GenBank/DDBJ whole genome shotgun (WGS) entry which is preliminary data.</text>
</comment>
<proteinExistence type="predicted"/>
<evidence type="ECO:0000256" key="1">
    <source>
        <dbReference type="SAM" id="MobiDB-lite"/>
    </source>
</evidence>
<gene>
    <name evidence="3" type="ORF">KGF56_000683</name>
</gene>
<dbReference type="PANTHER" id="PTHR14374:SF0">
    <property type="entry name" value="TRAFFICKING PROTEIN PARTICLE COMPLEX SUBUNIT 11"/>
    <property type="match status" value="1"/>
</dbReference>
<organism evidence="3 4">
    <name type="scientific">Candida oxycetoniae</name>
    <dbReference type="NCBI Taxonomy" id="497107"/>
    <lineage>
        <taxon>Eukaryota</taxon>
        <taxon>Fungi</taxon>
        <taxon>Dikarya</taxon>
        <taxon>Ascomycota</taxon>
        <taxon>Saccharomycotina</taxon>
        <taxon>Pichiomycetes</taxon>
        <taxon>Debaryomycetaceae</taxon>
        <taxon>Candida/Lodderomyces clade</taxon>
        <taxon>Candida</taxon>
    </lineage>
</organism>
<dbReference type="PANTHER" id="PTHR14374">
    <property type="entry name" value="FOIE GRAS"/>
    <property type="match status" value="1"/>
</dbReference>
<feature type="domain" description="Trafficking protein particle complex subunit 11" evidence="2">
    <location>
        <begin position="405"/>
        <end position="519"/>
    </location>
</feature>
<protein>
    <recommendedName>
        <fullName evidence="2">Trafficking protein particle complex subunit 11 domain-containing protein</fullName>
    </recommendedName>
</protein>
<dbReference type="RefSeq" id="XP_049182296.1">
    <property type="nucleotide sequence ID" value="XM_049326619.1"/>
</dbReference>
<feature type="region of interest" description="Disordered" evidence="1">
    <location>
        <begin position="52"/>
        <end position="72"/>
    </location>
</feature>
<dbReference type="GeneID" id="73378300"/>
<accession>A0AAI9WZL9</accession>
<reference evidence="3" key="1">
    <citation type="journal article" date="2022" name="DNA Res.">
        <title>Genome analysis of five recently described species of the CUG-Ser clade uncovers Candida theae as a new hybrid lineage with pathogenic potential in the Candida parapsilosis species complex.</title>
        <authorList>
            <person name="Mixao V."/>
            <person name="Del Olmo V."/>
            <person name="Hegedusova E."/>
            <person name="Saus E."/>
            <person name="Pryszcz L."/>
            <person name="Cillingova A."/>
            <person name="Nosek J."/>
            <person name="Gabaldon T."/>
        </authorList>
    </citation>
    <scope>NUCLEOTIDE SEQUENCE</scope>
    <source>
        <strain evidence="3">CBS 10844</strain>
    </source>
</reference>
<dbReference type="EMBL" id="JAHUZD010000023">
    <property type="protein sequence ID" value="KAI3406551.2"/>
    <property type="molecule type" value="Genomic_DNA"/>
</dbReference>
<dbReference type="AlphaFoldDB" id="A0AAI9WZL9"/>
<sequence>MSSSSKFGEILISQFDKYDVKDQVWDNCIIRSRISTAKYIIQVEYGSDYESIPDKKNKHNSSSSSSSSSSPVYPNGLLTHSWFRKYVEVFPFAVVYICQLDSEGYEDDAMINNLKNFKLKLEAIDCKLILVVVTSRGLSHERQETIRTELNLPKAGALYHLNDTAADSDEECQILVSDLMPNITKLAQDFYFNIEYKIKQRSKKHYTFPPPSSGKVDTSIQLTPKFLETRNLIKQGIIMEFLNPRNLEPSIKILEIAYQELVNILDLIYTVDNNFSDHDNLIIVQFKTLLDVLAFHIVRGYFSIQEPIKALKKHKTHIVNVVEVLKSDHNWVSTQYEWLAQLMRLIPYTILSNLNTTAILKMLKDGSTGNKTGGNGFGNVSKLLSYFGGIHTPEFDLITNPGLIYVKAYEMNNDPMKRIDLLGNAIVLLEINLSNANRKNSISGKDNLYSLISYINWLIAEEYFKLKEYHKASDYLEMAYSSMGTTKWFNISHIILEKLLICYIKIENKSLELNTILKLGTMPKDPVRLNNFNQNSSENLFQFHENNDILEIDLLDSKLHEVFDVEVLLIDKNLSRRKVTVADDVVLQLTLKSKLNIELLKSFLPKNSEISIFVNQVNVSFARNDGKIKLPGLKNISIGNDSSKPEALIHSLHGQELENTFVDSANLAVDKSSDGVIILLHTQYATAAGSFLIEVVKLQISVLIKHNGKCIKLNKIELHQTFPNKFHYNYYPHCDVGDLKLDSSFGVVRKIRLDQPGHIITVHRKKPEISISLEKNVDFYIPSERLALPILISFNKRDLALFNNNGARAMLIAKVKNNDVTLTWDDLKDDEPLNLLSQEKESDTHVLNVYTRFWKDSQLTIDFELLTLEEKEDESAREDSEVHSIASIAIPVLSSPLRCKYSIGPVFVENANEYEESQRLSILNRTWRSMLEINDELQLQSKHGESLDIVDIEYNIISRNPEISIDFLNKEEGSNNQLFSTRSKNKFTFRNVATISSVSIKWKRKHKDEANWGHDDGNATVNVYRSPEWAITLPLSQPRVLLVAQSNADISDDVLYLQLKYILENPSPNGLTFTTQLIDFEEDWVIVEDKGKKGTEDMDMDMDTLKVAISQAPFTVSPVSSRTMVYHLRNKNPLSSLKTKLVKLPNFKVFDINYKVGLTTLTTQSIVKLNNQDHNLYLVV</sequence>
<dbReference type="InterPro" id="IPR021773">
    <property type="entry name" value="TPC11"/>
</dbReference>
<evidence type="ECO:0000313" key="3">
    <source>
        <dbReference type="EMBL" id="KAI3406551.2"/>
    </source>
</evidence>
<feature type="domain" description="Trafficking protein particle complex subunit 11" evidence="2">
    <location>
        <begin position="284"/>
        <end position="357"/>
    </location>
</feature>
<dbReference type="Pfam" id="PF11817">
    <property type="entry name" value="Foie-gras_1"/>
    <property type="match status" value="2"/>
</dbReference>
<name>A0AAI9WZL9_9ASCO</name>
<evidence type="ECO:0000259" key="2">
    <source>
        <dbReference type="Pfam" id="PF11817"/>
    </source>
</evidence>
<keyword evidence="4" id="KW-1185">Reference proteome</keyword>
<dbReference type="Proteomes" id="UP001202479">
    <property type="component" value="Unassembled WGS sequence"/>
</dbReference>